<keyword evidence="2" id="KW-0732">Signal</keyword>
<feature type="domain" description="Apple" evidence="3">
    <location>
        <begin position="411"/>
        <end position="448"/>
    </location>
</feature>
<name>A0A8K0SCZ1_9HYPO</name>
<evidence type="ECO:0000256" key="1">
    <source>
        <dbReference type="SAM" id="MobiDB-lite"/>
    </source>
</evidence>
<evidence type="ECO:0000313" key="4">
    <source>
        <dbReference type="EMBL" id="KAH7303174.1"/>
    </source>
</evidence>
<feature type="signal peptide" evidence="2">
    <location>
        <begin position="1"/>
        <end position="18"/>
    </location>
</feature>
<accession>A0A8K0SCZ1</accession>
<gene>
    <name evidence="4" type="ORF">B0I35DRAFT_447084</name>
</gene>
<feature type="chain" id="PRO_5035430172" description="Apple domain-containing protein" evidence="2">
    <location>
        <begin position="19"/>
        <end position="553"/>
    </location>
</feature>
<dbReference type="Pfam" id="PF14295">
    <property type="entry name" value="PAN_4"/>
    <property type="match status" value="3"/>
</dbReference>
<evidence type="ECO:0000256" key="2">
    <source>
        <dbReference type="SAM" id="SignalP"/>
    </source>
</evidence>
<evidence type="ECO:0000313" key="5">
    <source>
        <dbReference type="Proteomes" id="UP000813444"/>
    </source>
</evidence>
<feature type="region of interest" description="Disordered" evidence="1">
    <location>
        <begin position="496"/>
        <end position="532"/>
    </location>
</feature>
<dbReference type="AlphaFoldDB" id="A0A8K0SCZ1"/>
<dbReference type="Proteomes" id="UP000813444">
    <property type="component" value="Unassembled WGS sequence"/>
</dbReference>
<keyword evidence="5" id="KW-1185">Reference proteome</keyword>
<dbReference type="OrthoDB" id="3440282at2759"/>
<reference evidence="4" key="1">
    <citation type="journal article" date="2021" name="Nat. Commun.">
        <title>Genetic determinants of endophytism in the Arabidopsis root mycobiome.</title>
        <authorList>
            <person name="Mesny F."/>
            <person name="Miyauchi S."/>
            <person name="Thiergart T."/>
            <person name="Pickel B."/>
            <person name="Atanasova L."/>
            <person name="Karlsson M."/>
            <person name="Huettel B."/>
            <person name="Barry K.W."/>
            <person name="Haridas S."/>
            <person name="Chen C."/>
            <person name="Bauer D."/>
            <person name="Andreopoulos W."/>
            <person name="Pangilinan J."/>
            <person name="LaButti K."/>
            <person name="Riley R."/>
            <person name="Lipzen A."/>
            <person name="Clum A."/>
            <person name="Drula E."/>
            <person name="Henrissat B."/>
            <person name="Kohler A."/>
            <person name="Grigoriev I.V."/>
            <person name="Martin F.M."/>
            <person name="Hacquard S."/>
        </authorList>
    </citation>
    <scope>NUCLEOTIDE SEQUENCE</scope>
    <source>
        <strain evidence="4">MPI-CAGE-CH-0235</strain>
    </source>
</reference>
<feature type="region of interest" description="Disordered" evidence="1">
    <location>
        <begin position="245"/>
        <end position="283"/>
    </location>
</feature>
<feature type="domain" description="Apple" evidence="3">
    <location>
        <begin position="59"/>
        <end position="98"/>
    </location>
</feature>
<sequence>MKFNSLSLLAILAPAVLAKDATRTVTATSITSSPRSASPTCYADLRAGLCDYKKPDPQNLIISSMQFCMAYCEATPGCEFFIFGGGGFSRANDEAECWIYPGEEYDEEAYGDSDSCTGEPLYVQILPICYDLPAEMEYCASTTDIMWPFVIDEVCGYPPPRDDCGDDNCGPRVDAWECLDLCAEADECSYAVFDRTSNSGMGMPFDLGYCWIYNTGAFDPDAAGTCGRLTEQYVLKNPCFKVPGSSSPAPSSTASAGSSTTSSRSSTTSSASPTTSSAVSTAPAERHCQAELLAERCMYDMPDQEDLIVSDFDFCMAYCHRSSDCNYFIWTGDMTLSGVHQCWLYPGEEYDERSGSIGSCGEFVYDKPHTCEGYPAEDYCAVPADLDELVIADMVCGYPAPDDCGDNCQVTTDARKCLDLCADADECNYAVFNPSSASGLLEDSGDCWIYSNGTYDNTLVEMCGSNISQYIFKNPCITLPDPSSFAASTTAPTTASSAASSTTVSSAMSSEPAPQGSPDTAADGEGGDGENAASAAEVSMAVMLVGFAALLFM</sequence>
<dbReference type="EMBL" id="JAGPNK010000038">
    <property type="protein sequence ID" value="KAH7303174.1"/>
    <property type="molecule type" value="Genomic_DNA"/>
</dbReference>
<protein>
    <recommendedName>
        <fullName evidence="3">Apple domain-containing protein</fullName>
    </recommendedName>
</protein>
<proteinExistence type="predicted"/>
<organism evidence="4 5">
    <name type="scientific">Stachybotrys elegans</name>
    <dbReference type="NCBI Taxonomy" id="80388"/>
    <lineage>
        <taxon>Eukaryota</taxon>
        <taxon>Fungi</taxon>
        <taxon>Dikarya</taxon>
        <taxon>Ascomycota</taxon>
        <taxon>Pezizomycotina</taxon>
        <taxon>Sordariomycetes</taxon>
        <taxon>Hypocreomycetidae</taxon>
        <taxon>Hypocreales</taxon>
        <taxon>Stachybotryaceae</taxon>
        <taxon>Stachybotrys</taxon>
    </lineage>
</organism>
<feature type="compositionally biased region" description="Low complexity" evidence="1">
    <location>
        <begin position="496"/>
        <end position="510"/>
    </location>
</feature>
<comment type="caution">
    <text evidence="4">The sequence shown here is derived from an EMBL/GenBank/DDBJ whole genome shotgun (WGS) entry which is preliminary data.</text>
</comment>
<feature type="domain" description="Apple" evidence="3">
    <location>
        <begin position="307"/>
        <end position="344"/>
    </location>
</feature>
<evidence type="ECO:0000259" key="3">
    <source>
        <dbReference type="Pfam" id="PF14295"/>
    </source>
</evidence>
<dbReference type="InterPro" id="IPR003609">
    <property type="entry name" value="Pan_app"/>
</dbReference>